<protein>
    <submittedName>
        <fullName evidence="2">Hypothetical membrane spanning protein</fullName>
    </submittedName>
</protein>
<reference evidence="2 3" key="1">
    <citation type="submission" date="2017-06" db="EMBL/GenBank/DDBJ databases">
        <authorList>
            <consortium name="Pathogen Informatics"/>
        </authorList>
    </citation>
    <scope>NUCLEOTIDE SEQUENCE [LARGE SCALE GENOMIC DNA]</scope>
    <source>
        <strain evidence="2 3">NCTC13788</strain>
    </source>
</reference>
<feature type="transmembrane region" description="Helical" evidence="1">
    <location>
        <begin position="47"/>
        <end position="64"/>
    </location>
</feature>
<keyword evidence="1" id="KW-1133">Transmembrane helix</keyword>
<keyword evidence="3" id="KW-1185">Reference proteome</keyword>
<name>A0A239SS37_9STRE</name>
<accession>A0A239SS37</accession>
<keyword evidence="1" id="KW-0812">Transmembrane</keyword>
<gene>
    <name evidence="2" type="ORF">SAMEA4412692_00969</name>
</gene>
<dbReference type="Proteomes" id="UP000215185">
    <property type="component" value="Chromosome 1"/>
</dbReference>
<feature type="transmembrane region" description="Helical" evidence="1">
    <location>
        <begin position="76"/>
        <end position="95"/>
    </location>
</feature>
<proteinExistence type="predicted"/>
<feature type="transmembrane region" description="Helical" evidence="1">
    <location>
        <begin position="141"/>
        <end position="166"/>
    </location>
</feature>
<dbReference type="KEGG" id="smen:SAMEA4412692_0969"/>
<sequence length="176" mass="19902">MDNASITLLSLLAVGALLTLLFIFFVKKDMINPKYDERQKTINLQGNTLGFVITYFLAFVYILLFRLDFFEISGQFVATSFMFIPITVQICHNILKGGLFAINVSRKTYHILFFILGMTGFMMLALNIYHMSLEPAPLANFFSASGIGQGFLMAGLCLSVSLAYAYRIYLDKKEIR</sequence>
<feature type="transmembrane region" description="Helical" evidence="1">
    <location>
        <begin position="6"/>
        <end position="26"/>
    </location>
</feature>
<evidence type="ECO:0000313" key="2">
    <source>
        <dbReference type="EMBL" id="SNU88250.1"/>
    </source>
</evidence>
<evidence type="ECO:0000256" key="1">
    <source>
        <dbReference type="SAM" id="Phobius"/>
    </source>
</evidence>
<keyword evidence="1" id="KW-0472">Membrane</keyword>
<dbReference type="EMBL" id="LT906439">
    <property type="protein sequence ID" value="SNU88250.1"/>
    <property type="molecule type" value="Genomic_DNA"/>
</dbReference>
<feature type="transmembrane region" description="Helical" evidence="1">
    <location>
        <begin position="107"/>
        <end position="129"/>
    </location>
</feature>
<organism evidence="2 3">
    <name type="scientific">Streptococcus merionis</name>
    <dbReference type="NCBI Taxonomy" id="400065"/>
    <lineage>
        <taxon>Bacteria</taxon>
        <taxon>Bacillati</taxon>
        <taxon>Bacillota</taxon>
        <taxon>Bacilli</taxon>
        <taxon>Lactobacillales</taxon>
        <taxon>Streptococcaceae</taxon>
        <taxon>Streptococcus</taxon>
    </lineage>
</organism>
<evidence type="ECO:0000313" key="3">
    <source>
        <dbReference type="Proteomes" id="UP000215185"/>
    </source>
</evidence>
<dbReference type="RefSeq" id="WP_018372872.1">
    <property type="nucleotide sequence ID" value="NZ_LT906439.1"/>
</dbReference>
<dbReference type="STRING" id="1123308.GCA_000380085_00309"/>
<dbReference type="AlphaFoldDB" id="A0A239SS37"/>